<dbReference type="AlphaFoldDB" id="A0A0R0KVT0"/>
<keyword evidence="1" id="KW-1133">Transmembrane helix</keyword>
<dbReference type="Gramene" id="KRH70865">
    <property type="protein sequence ID" value="KRH70865"/>
    <property type="gene ID" value="GLYMA_02G114900"/>
</dbReference>
<evidence type="ECO:0000256" key="1">
    <source>
        <dbReference type="SAM" id="Phobius"/>
    </source>
</evidence>
<proteinExistence type="predicted"/>
<evidence type="ECO:0000313" key="4">
    <source>
        <dbReference type="Proteomes" id="UP000008827"/>
    </source>
</evidence>
<keyword evidence="1" id="KW-0812">Transmembrane</keyword>
<dbReference type="OMA" id="MSFINME"/>
<sequence>MEMVLWGSFEENMVGGVGHEDPMSFINMEPPKDKDISIYGFWSVSEMGVACLIGCIFGVKRGSQNSDQLGHI</sequence>
<reference evidence="2 3" key="1">
    <citation type="journal article" date="2010" name="Nature">
        <title>Genome sequence of the palaeopolyploid soybean.</title>
        <authorList>
            <person name="Schmutz J."/>
            <person name="Cannon S.B."/>
            <person name="Schlueter J."/>
            <person name="Ma J."/>
            <person name="Mitros T."/>
            <person name="Nelson W."/>
            <person name="Hyten D.L."/>
            <person name="Song Q."/>
            <person name="Thelen J.J."/>
            <person name="Cheng J."/>
            <person name="Xu D."/>
            <person name="Hellsten U."/>
            <person name="May G.D."/>
            <person name="Yu Y."/>
            <person name="Sakurai T."/>
            <person name="Umezawa T."/>
            <person name="Bhattacharyya M.K."/>
            <person name="Sandhu D."/>
            <person name="Valliyodan B."/>
            <person name="Lindquist E."/>
            <person name="Peto M."/>
            <person name="Grant D."/>
            <person name="Shu S."/>
            <person name="Goodstein D."/>
            <person name="Barry K."/>
            <person name="Futrell-Griggs M."/>
            <person name="Abernathy B."/>
            <person name="Du J."/>
            <person name="Tian Z."/>
            <person name="Zhu L."/>
            <person name="Gill N."/>
            <person name="Joshi T."/>
            <person name="Libault M."/>
            <person name="Sethuraman A."/>
            <person name="Zhang X.-C."/>
            <person name="Shinozaki K."/>
            <person name="Nguyen H.T."/>
            <person name="Wing R.A."/>
            <person name="Cregan P."/>
            <person name="Specht J."/>
            <person name="Grimwood J."/>
            <person name="Rokhsar D."/>
            <person name="Stacey G."/>
            <person name="Shoemaker R.C."/>
            <person name="Jackson S.A."/>
        </authorList>
    </citation>
    <scope>NUCLEOTIDE SEQUENCE</scope>
    <source>
        <strain evidence="3">cv. Williams 82</strain>
        <tissue evidence="2">Callus</tissue>
    </source>
</reference>
<evidence type="ECO:0000313" key="2">
    <source>
        <dbReference type="EMBL" id="KRH70865.1"/>
    </source>
</evidence>
<gene>
    <name evidence="2" type="ORF">GLYMA_02G114900</name>
</gene>
<keyword evidence="1" id="KW-0472">Membrane</keyword>
<reference evidence="2" key="3">
    <citation type="submission" date="2018-07" db="EMBL/GenBank/DDBJ databases">
        <title>WGS assembly of Glycine max.</title>
        <authorList>
            <person name="Schmutz J."/>
            <person name="Cannon S."/>
            <person name="Schlueter J."/>
            <person name="Ma J."/>
            <person name="Mitros T."/>
            <person name="Nelson W."/>
            <person name="Hyten D."/>
            <person name="Song Q."/>
            <person name="Thelen J."/>
            <person name="Cheng J."/>
            <person name="Xu D."/>
            <person name="Hellsten U."/>
            <person name="May G."/>
            <person name="Yu Y."/>
            <person name="Sakurai T."/>
            <person name="Umezawa T."/>
            <person name="Bhattacharyya M."/>
            <person name="Sandhu D."/>
            <person name="Valliyodan B."/>
            <person name="Lindquist E."/>
            <person name="Peto M."/>
            <person name="Grant D."/>
            <person name="Shu S."/>
            <person name="Goodstein D."/>
            <person name="Barry K."/>
            <person name="Futrell-Griggs M."/>
            <person name="Abernathy B."/>
            <person name="Du J."/>
            <person name="Tian Z."/>
            <person name="Zhu L."/>
            <person name="Gill N."/>
            <person name="Joshi T."/>
            <person name="Libault M."/>
            <person name="Sethuraman A."/>
            <person name="Zhang X."/>
            <person name="Shinozaki K."/>
            <person name="Nguyen H."/>
            <person name="Wing R."/>
            <person name="Cregan P."/>
            <person name="Specht J."/>
            <person name="Grimwood J."/>
            <person name="Rokhsar D."/>
            <person name="Stacey G."/>
            <person name="Shoemaker R."/>
            <person name="Jackson S."/>
        </authorList>
    </citation>
    <scope>NUCLEOTIDE SEQUENCE</scope>
    <source>
        <tissue evidence="2">Callus</tissue>
    </source>
</reference>
<dbReference type="Proteomes" id="UP000008827">
    <property type="component" value="Chromosome 2"/>
</dbReference>
<protein>
    <submittedName>
        <fullName evidence="2 3">Uncharacterized protein</fullName>
    </submittedName>
</protein>
<evidence type="ECO:0000313" key="3">
    <source>
        <dbReference type="EnsemblPlants" id="KRH70865"/>
    </source>
</evidence>
<name>A0A0R0KVT0_SOYBN</name>
<dbReference type="InParanoid" id="A0A0R0KVT0"/>
<keyword evidence="4" id="KW-1185">Reference proteome</keyword>
<organism evidence="2">
    <name type="scientific">Glycine max</name>
    <name type="common">Soybean</name>
    <name type="synonym">Glycine hispida</name>
    <dbReference type="NCBI Taxonomy" id="3847"/>
    <lineage>
        <taxon>Eukaryota</taxon>
        <taxon>Viridiplantae</taxon>
        <taxon>Streptophyta</taxon>
        <taxon>Embryophyta</taxon>
        <taxon>Tracheophyta</taxon>
        <taxon>Spermatophyta</taxon>
        <taxon>Magnoliopsida</taxon>
        <taxon>eudicotyledons</taxon>
        <taxon>Gunneridae</taxon>
        <taxon>Pentapetalae</taxon>
        <taxon>rosids</taxon>
        <taxon>fabids</taxon>
        <taxon>Fabales</taxon>
        <taxon>Fabaceae</taxon>
        <taxon>Papilionoideae</taxon>
        <taxon>50 kb inversion clade</taxon>
        <taxon>NPAAA clade</taxon>
        <taxon>indigoferoid/millettioid clade</taxon>
        <taxon>Phaseoleae</taxon>
        <taxon>Glycine</taxon>
        <taxon>Glycine subgen. Soja</taxon>
    </lineage>
</organism>
<reference evidence="3" key="2">
    <citation type="submission" date="2018-02" db="UniProtKB">
        <authorList>
            <consortium name="EnsemblPlants"/>
        </authorList>
    </citation>
    <scope>IDENTIFICATION</scope>
    <source>
        <strain evidence="3">Williams 82</strain>
    </source>
</reference>
<dbReference type="EMBL" id="CM000835">
    <property type="protein sequence ID" value="KRH70865.1"/>
    <property type="molecule type" value="Genomic_DNA"/>
</dbReference>
<accession>A0A0R0KVT0</accession>
<feature type="transmembrane region" description="Helical" evidence="1">
    <location>
        <begin position="36"/>
        <end position="59"/>
    </location>
</feature>
<dbReference type="EnsemblPlants" id="KRH70865">
    <property type="protein sequence ID" value="KRH70865"/>
    <property type="gene ID" value="GLYMA_02G114900"/>
</dbReference>